<dbReference type="CDD" id="cd00024">
    <property type="entry name" value="CD_CSD"/>
    <property type="match status" value="1"/>
</dbReference>
<protein>
    <recommendedName>
        <fullName evidence="1">Chromo domain-containing protein</fullName>
    </recommendedName>
</protein>
<proteinExistence type="predicted"/>
<name>A0A699YXB3_HAELA</name>
<feature type="domain" description="Chromo" evidence="1">
    <location>
        <begin position="13"/>
        <end position="74"/>
    </location>
</feature>
<comment type="caution">
    <text evidence="2">The sequence shown here is derived from an EMBL/GenBank/DDBJ whole genome shotgun (WGS) entry which is preliminary data.</text>
</comment>
<sequence>MAAAVPLPMPLPLGGKKVLPMQGGTWLMRRPGKAGEYLVQWEGYDASFNTWEPRANLTGCDKLLAEYNAIHCLK</sequence>
<dbReference type="InterPro" id="IPR023780">
    <property type="entry name" value="Chromo_domain"/>
</dbReference>
<dbReference type="Pfam" id="PF00385">
    <property type="entry name" value="Chromo"/>
    <property type="match status" value="1"/>
</dbReference>
<dbReference type="SUPFAM" id="SSF54160">
    <property type="entry name" value="Chromo domain-like"/>
    <property type="match status" value="1"/>
</dbReference>
<dbReference type="AlphaFoldDB" id="A0A699YXB3"/>
<dbReference type="EMBL" id="BLLF01000779">
    <property type="protein sequence ID" value="GFH14893.1"/>
    <property type="molecule type" value="Genomic_DNA"/>
</dbReference>
<evidence type="ECO:0000313" key="3">
    <source>
        <dbReference type="Proteomes" id="UP000485058"/>
    </source>
</evidence>
<keyword evidence="3" id="KW-1185">Reference proteome</keyword>
<dbReference type="Proteomes" id="UP000485058">
    <property type="component" value="Unassembled WGS sequence"/>
</dbReference>
<accession>A0A699YXB3</accession>
<organism evidence="2 3">
    <name type="scientific">Haematococcus lacustris</name>
    <name type="common">Green alga</name>
    <name type="synonym">Haematococcus pluvialis</name>
    <dbReference type="NCBI Taxonomy" id="44745"/>
    <lineage>
        <taxon>Eukaryota</taxon>
        <taxon>Viridiplantae</taxon>
        <taxon>Chlorophyta</taxon>
        <taxon>core chlorophytes</taxon>
        <taxon>Chlorophyceae</taxon>
        <taxon>CS clade</taxon>
        <taxon>Chlamydomonadales</taxon>
        <taxon>Haematococcaceae</taxon>
        <taxon>Haematococcus</taxon>
    </lineage>
</organism>
<dbReference type="PROSITE" id="PS50013">
    <property type="entry name" value="CHROMO_2"/>
    <property type="match status" value="1"/>
</dbReference>
<dbReference type="Gene3D" id="2.40.50.40">
    <property type="match status" value="1"/>
</dbReference>
<dbReference type="InterPro" id="IPR000953">
    <property type="entry name" value="Chromo/chromo_shadow_dom"/>
</dbReference>
<evidence type="ECO:0000313" key="2">
    <source>
        <dbReference type="EMBL" id="GFH14893.1"/>
    </source>
</evidence>
<reference evidence="2 3" key="1">
    <citation type="submission" date="2020-02" db="EMBL/GenBank/DDBJ databases">
        <title>Draft genome sequence of Haematococcus lacustris strain NIES-144.</title>
        <authorList>
            <person name="Morimoto D."/>
            <person name="Nakagawa S."/>
            <person name="Yoshida T."/>
            <person name="Sawayama S."/>
        </authorList>
    </citation>
    <scope>NUCLEOTIDE SEQUENCE [LARGE SCALE GENOMIC DNA]</scope>
    <source>
        <strain evidence="2 3">NIES-144</strain>
    </source>
</reference>
<evidence type="ECO:0000259" key="1">
    <source>
        <dbReference type="PROSITE" id="PS50013"/>
    </source>
</evidence>
<gene>
    <name evidence="2" type="ORF">HaLaN_11027</name>
</gene>
<dbReference type="InterPro" id="IPR016197">
    <property type="entry name" value="Chromo-like_dom_sf"/>
</dbReference>